<accession>A0A4R3TP62</accession>
<evidence type="ECO:0000313" key="3">
    <source>
        <dbReference type="Proteomes" id="UP000295773"/>
    </source>
</evidence>
<dbReference type="AlphaFoldDB" id="A0A4R3TP62"/>
<evidence type="ECO:0000313" key="2">
    <source>
        <dbReference type="EMBL" id="TCU63578.1"/>
    </source>
</evidence>
<dbReference type="EMBL" id="SMBP01000001">
    <property type="protein sequence ID" value="TCU63578.1"/>
    <property type="molecule type" value="Genomic_DNA"/>
</dbReference>
<feature type="region of interest" description="Disordered" evidence="1">
    <location>
        <begin position="1"/>
        <end position="30"/>
    </location>
</feature>
<protein>
    <submittedName>
        <fullName evidence="2">Uncharacterized protein</fullName>
    </submittedName>
</protein>
<reference evidence="2 3" key="1">
    <citation type="submission" date="2019-03" db="EMBL/GenBank/DDBJ databases">
        <title>Genomic Encyclopedia of Type Strains, Phase IV (KMG-IV): sequencing the most valuable type-strain genomes for metagenomic binning, comparative biology and taxonomic classification.</title>
        <authorList>
            <person name="Goeker M."/>
        </authorList>
    </citation>
    <scope>NUCLEOTIDE SEQUENCE [LARGE SCALE GENOMIC DNA]</scope>
    <source>
        <strain evidence="2 3">DSM 29481</strain>
    </source>
</reference>
<evidence type="ECO:0000256" key="1">
    <source>
        <dbReference type="SAM" id="MobiDB-lite"/>
    </source>
</evidence>
<sequence length="177" mass="20336">MSDASQHVDDMEKETRYTIIQMEDDEDNENASSIFADAKIELSRMYAEFRQWIKNNVNAQETTQRLEKLKTDTALLLETTKQKVAAFNQREDVKNGKEKLNEMTGKVTNAFSDGVDELMKKDYVVKTMDTITDTVSAIREDERVKKNVKKLKKGTLKAAEKAFEGLQRVLDTKDEDD</sequence>
<gene>
    <name evidence="2" type="ORF">EDD61_101232</name>
</gene>
<keyword evidence="3" id="KW-1185">Reference proteome</keyword>
<name>A0A4R3TP62_9FIRM</name>
<comment type="caution">
    <text evidence="2">The sequence shown here is derived from an EMBL/GenBank/DDBJ whole genome shotgun (WGS) entry which is preliminary data.</text>
</comment>
<feature type="compositionally biased region" description="Basic and acidic residues" evidence="1">
    <location>
        <begin position="1"/>
        <end position="16"/>
    </location>
</feature>
<organism evidence="2 3">
    <name type="scientific">Longicatena caecimuris</name>
    <dbReference type="NCBI Taxonomy" id="1796635"/>
    <lineage>
        <taxon>Bacteria</taxon>
        <taxon>Bacillati</taxon>
        <taxon>Bacillota</taxon>
        <taxon>Erysipelotrichia</taxon>
        <taxon>Erysipelotrichales</taxon>
        <taxon>Erysipelotrichaceae</taxon>
        <taxon>Longicatena</taxon>
    </lineage>
</organism>
<proteinExistence type="predicted"/>
<dbReference type="Proteomes" id="UP000295773">
    <property type="component" value="Unassembled WGS sequence"/>
</dbReference>
<dbReference type="RefSeq" id="WP_132223383.1">
    <property type="nucleotide sequence ID" value="NZ_JANKBG010000001.1"/>
</dbReference>